<dbReference type="OrthoDB" id="8398417at2"/>
<dbReference type="STRING" id="1461694.ATO9_14630"/>
<protein>
    <submittedName>
        <fullName evidence="1">Uncharacterized protein</fullName>
    </submittedName>
</protein>
<dbReference type="AlphaFoldDB" id="A0A0A0EG69"/>
<gene>
    <name evidence="1" type="ORF">ATO9_14630</name>
</gene>
<evidence type="ECO:0000313" key="1">
    <source>
        <dbReference type="EMBL" id="KGM48207.1"/>
    </source>
</evidence>
<name>A0A0A0EG69_9RHOB</name>
<organism evidence="1 2">
    <name type="scientific">Pseudooceanicola atlanticus</name>
    <dbReference type="NCBI Taxonomy" id="1461694"/>
    <lineage>
        <taxon>Bacteria</taxon>
        <taxon>Pseudomonadati</taxon>
        <taxon>Pseudomonadota</taxon>
        <taxon>Alphaproteobacteria</taxon>
        <taxon>Rhodobacterales</taxon>
        <taxon>Paracoccaceae</taxon>
        <taxon>Pseudooceanicola</taxon>
    </lineage>
</organism>
<comment type="caution">
    <text evidence="1">The sequence shown here is derived from an EMBL/GenBank/DDBJ whole genome shotgun (WGS) entry which is preliminary data.</text>
</comment>
<evidence type="ECO:0000313" key="2">
    <source>
        <dbReference type="Proteomes" id="UP000030004"/>
    </source>
</evidence>
<keyword evidence="2" id="KW-1185">Reference proteome</keyword>
<dbReference type="Proteomes" id="UP000030004">
    <property type="component" value="Unassembled WGS sequence"/>
</dbReference>
<reference evidence="1 2" key="1">
    <citation type="journal article" date="2015" name="Antonie Van Leeuwenhoek">
        <title>Pseudooceanicola atlanticus gen. nov. sp. nov., isolated from surface seawater of the Atlantic Ocean and reclassification of Oceanicola batsensis, Oceanicola marinus, Oceanicola nitratireducens, Oceanicola nanhaiensis, Oceanicola antarcticus and Oceanicola flagellatus, as Pseudooceanicola batsensis comb. nov., Pseudooceanicola marinus comb. nov., Pseudooceanicola nitratireducens comb. nov., Pseudooceanicola nanhaiensis comb. nov., Pseudooceanicola antarcticus comb. nov., and Pseudooceanicola flagellatus comb. nov.</title>
        <authorList>
            <person name="Lai Q."/>
            <person name="Li G."/>
            <person name="Liu X."/>
            <person name="Du Y."/>
            <person name="Sun F."/>
            <person name="Shao Z."/>
        </authorList>
    </citation>
    <scope>NUCLEOTIDE SEQUENCE [LARGE SCALE GENOMIC DNA]</scope>
    <source>
        <strain evidence="1 2">22II-s11g</strain>
    </source>
</reference>
<proteinExistence type="predicted"/>
<dbReference type="RefSeq" id="WP_043750394.1">
    <property type="nucleotide sequence ID" value="NZ_AQQX01000005.1"/>
</dbReference>
<dbReference type="EMBL" id="AQQX01000005">
    <property type="protein sequence ID" value="KGM48207.1"/>
    <property type="molecule type" value="Genomic_DNA"/>
</dbReference>
<sequence>MTQTFPILSRLFSWRGSDRGALSVSEELYRRDPLAHPDIKRMTAREIADLQFHPGCFKSE</sequence>
<accession>A0A0A0EG69</accession>